<dbReference type="CDD" id="cd01171">
    <property type="entry name" value="YXKO-related"/>
    <property type="match status" value="1"/>
</dbReference>
<comment type="function">
    <text evidence="18">Catalyzes the epimerization of the S- and R-forms of NAD(P)HX, a damaged form of NAD(P)H that is a result of enzymatic or heat-dependent hydration. This is a prerequisite for the S-specific NAD(P)H-hydrate dehydratase to allow the repair of both epimers of NAD(P)HX.</text>
</comment>
<sequence length="513" mass="56546">MKILSGEQIRAADQQTIKIQGIRSDELMERAGLATFQWLHQQLNGSPVVFHIFCGIGNNGGDGLVIARHLLEHGYNIKVYIVNYSDKRSPDFLINLDRLKDRKVWPEVIGNDSKLPDIPKEDMVLDAIFGTGLNRTPDTWVTELISHINDSKAFVISVDIASGLFLDKVFENEQSVVKANYVLTFQFPKLIFFLPETGIYCENSVVLDIGLDKDYVSSLKNTFHFIQRQEILELYQFRKKFAHKGTYGHAVIVGGSHGKIGAVALSAKACLKSGSGLVTTFVPQCGYLPLQASVPEIMVLTDKENQEISEIEIPFKPTVIGIGMGMGTTEVVLNAFEKFLKSNTIPLVIDADGLNLLSKQKSLLKHLPPQTVLTPHPKELERLIGPWQDDFEKLEKAQKFSDKYNCILVLKGAHSITLYKEQGYVNSTGNPGMATAGSGDVLTGMITALIAQGYTALDAAIMGVYLHGRAGDLCLESQGMESLIASDIIDSLGGVFKEFFTEEIKEEGKKSTS</sequence>
<feature type="domain" description="YjeF N-terminal" evidence="21">
    <location>
        <begin position="9"/>
        <end position="217"/>
    </location>
</feature>
<evidence type="ECO:0000256" key="19">
    <source>
        <dbReference type="PIRNR" id="PIRNR017184"/>
    </source>
</evidence>
<keyword evidence="23" id="KW-1185">Reference proteome</keyword>
<feature type="binding site" evidence="17">
    <location>
        <position position="439"/>
    </location>
    <ligand>
        <name>AMP</name>
        <dbReference type="ChEBI" id="CHEBI:456215"/>
    </ligand>
</feature>
<keyword evidence="11 18" id="KW-0413">Isomerase</keyword>
<evidence type="ECO:0000313" key="22">
    <source>
        <dbReference type="EMBL" id="QBA63801.1"/>
    </source>
</evidence>
<dbReference type="HAMAP" id="MF_01965">
    <property type="entry name" value="NADHX_dehydratase"/>
    <property type="match status" value="1"/>
</dbReference>
<feature type="binding site" evidence="17">
    <location>
        <position position="376"/>
    </location>
    <ligand>
        <name>(6S)-NADPHX</name>
        <dbReference type="ChEBI" id="CHEBI:64076"/>
    </ligand>
</feature>
<dbReference type="Proteomes" id="UP000290889">
    <property type="component" value="Chromosome"/>
</dbReference>
<comment type="cofactor">
    <cofactor evidence="17">
        <name>Mg(2+)</name>
        <dbReference type="ChEBI" id="CHEBI:18420"/>
    </cofactor>
</comment>
<name>A0A411E7V3_9FLAO</name>
<comment type="catalytic activity">
    <reaction evidence="2 18 19">
        <text>(6R)-NADPHX = (6S)-NADPHX</text>
        <dbReference type="Rhea" id="RHEA:32227"/>
        <dbReference type="ChEBI" id="CHEBI:64076"/>
        <dbReference type="ChEBI" id="CHEBI:64077"/>
        <dbReference type="EC" id="5.1.99.6"/>
    </reaction>
</comment>
<evidence type="ECO:0000256" key="4">
    <source>
        <dbReference type="ARBA" id="ARBA00009524"/>
    </source>
</evidence>
<keyword evidence="5 18" id="KW-0479">Metal-binding</keyword>
<evidence type="ECO:0000256" key="15">
    <source>
        <dbReference type="ARBA" id="ARBA00048238"/>
    </source>
</evidence>
<dbReference type="InterPro" id="IPR030677">
    <property type="entry name" value="Nnr"/>
</dbReference>
<keyword evidence="12 17" id="KW-0456">Lyase</keyword>
<keyword evidence="9 18" id="KW-0630">Potassium</keyword>
<feature type="binding site" evidence="17">
    <location>
        <position position="262"/>
    </location>
    <ligand>
        <name>(6S)-NADPHX</name>
        <dbReference type="ChEBI" id="CHEBI:64076"/>
    </ligand>
</feature>
<comment type="similarity">
    <text evidence="4 19">In the C-terminal section; belongs to the NnrD/CARKD family.</text>
</comment>
<evidence type="ECO:0000256" key="2">
    <source>
        <dbReference type="ARBA" id="ARBA00000909"/>
    </source>
</evidence>
<comment type="similarity">
    <text evidence="3 19">In the N-terminal section; belongs to the NnrE/AIBP family.</text>
</comment>
<comment type="catalytic activity">
    <reaction evidence="15 17 19">
        <text>(6S)-NADHX + ADP = AMP + phosphate + NADH + H(+)</text>
        <dbReference type="Rhea" id="RHEA:32223"/>
        <dbReference type="ChEBI" id="CHEBI:15378"/>
        <dbReference type="ChEBI" id="CHEBI:43474"/>
        <dbReference type="ChEBI" id="CHEBI:57945"/>
        <dbReference type="ChEBI" id="CHEBI:64074"/>
        <dbReference type="ChEBI" id="CHEBI:456215"/>
        <dbReference type="ChEBI" id="CHEBI:456216"/>
        <dbReference type="EC" id="4.2.1.136"/>
    </reaction>
</comment>
<dbReference type="EC" id="4.2.1.136" evidence="19"/>
<evidence type="ECO:0000256" key="13">
    <source>
        <dbReference type="ARBA" id="ARBA00023268"/>
    </source>
</evidence>
<feature type="binding site" evidence="18">
    <location>
        <position position="159"/>
    </location>
    <ligand>
        <name>(6S)-NADPHX</name>
        <dbReference type="ChEBI" id="CHEBI:64076"/>
    </ligand>
</feature>
<keyword evidence="13" id="KW-0511">Multifunctional enzyme</keyword>
<keyword evidence="6 17" id="KW-0547">Nucleotide-binding</keyword>
<dbReference type="GO" id="GO:0046872">
    <property type="term" value="F:metal ion binding"/>
    <property type="evidence" value="ECO:0007669"/>
    <property type="project" value="UniProtKB-UniRule"/>
</dbReference>
<dbReference type="PROSITE" id="PS51385">
    <property type="entry name" value="YJEF_N"/>
    <property type="match status" value="1"/>
</dbReference>
<feature type="binding site" evidence="18">
    <location>
        <position position="59"/>
    </location>
    <ligand>
        <name>K(+)</name>
        <dbReference type="ChEBI" id="CHEBI:29103"/>
    </ligand>
</feature>
<evidence type="ECO:0000256" key="8">
    <source>
        <dbReference type="ARBA" id="ARBA00022857"/>
    </source>
</evidence>
<dbReference type="EMBL" id="CP035544">
    <property type="protein sequence ID" value="QBA63801.1"/>
    <property type="molecule type" value="Genomic_DNA"/>
</dbReference>
<dbReference type="PANTHER" id="PTHR12592">
    <property type="entry name" value="ATP-DEPENDENT (S)-NAD(P)H-HYDRATE DEHYDRATASE FAMILY MEMBER"/>
    <property type="match status" value="1"/>
</dbReference>
<comment type="catalytic activity">
    <reaction evidence="1 18 19">
        <text>(6R)-NADHX = (6S)-NADHX</text>
        <dbReference type="Rhea" id="RHEA:32215"/>
        <dbReference type="ChEBI" id="CHEBI:64074"/>
        <dbReference type="ChEBI" id="CHEBI:64075"/>
        <dbReference type="EC" id="5.1.99.6"/>
    </reaction>
</comment>
<dbReference type="HAMAP" id="MF_01966">
    <property type="entry name" value="NADHX_epimerase"/>
    <property type="match status" value="1"/>
</dbReference>
<evidence type="ECO:0000313" key="23">
    <source>
        <dbReference type="Proteomes" id="UP000290889"/>
    </source>
</evidence>
<comment type="catalytic activity">
    <reaction evidence="16 17 19">
        <text>(6S)-NADPHX + ADP = AMP + phosphate + NADPH + H(+)</text>
        <dbReference type="Rhea" id="RHEA:32235"/>
        <dbReference type="ChEBI" id="CHEBI:15378"/>
        <dbReference type="ChEBI" id="CHEBI:43474"/>
        <dbReference type="ChEBI" id="CHEBI:57783"/>
        <dbReference type="ChEBI" id="CHEBI:64076"/>
        <dbReference type="ChEBI" id="CHEBI:456215"/>
        <dbReference type="ChEBI" id="CHEBI:456216"/>
        <dbReference type="EC" id="4.2.1.136"/>
    </reaction>
</comment>
<evidence type="ECO:0000256" key="14">
    <source>
        <dbReference type="ARBA" id="ARBA00025153"/>
    </source>
</evidence>
<evidence type="ECO:0000256" key="16">
    <source>
        <dbReference type="ARBA" id="ARBA00049209"/>
    </source>
</evidence>
<evidence type="ECO:0000256" key="9">
    <source>
        <dbReference type="ARBA" id="ARBA00022958"/>
    </source>
</evidence>
<feature type="binding site" evidence="18">
    <location>
        <position position="126"/>
    </location>
    <ligand>
        <name>K(+)</name>
        <dbReference type="ChEBI" id="CHEBI:29103"/>
    </ligand>
</feature>
<comment type="caution">
    <text evidence="18">Lacks conserved residue(s) required for the propagation of feature annotation.</text>
</comment>
<evidence type="ECO:0000259" key="21">
    <source>
        <dbReference type="PROSITE" id="PS51385"/>
    </source>
</evidence>
<evidence type="ECO:0000256" key="5">
    <source>
        <dbReference type="ARBA" id="ARBA00022723"/>
    </source>
</evidence>
<dbReference type="InterPro" id="IPR029056">
    <property type="entry name" value="Ribokinase-like"/>
</dbReference>
<keyword evidence="7 17" id="KW-0067">ATP-binding</keyword>
<dbReference type="InterPro" id="IPR000631">
    <property type="entry name" value="CARKD"/>
</dbReference>
<protein>
    <recommendedName>
        <fullName evidence="19">Bifunctional NAD(P)H-hydrate repair enzyme</fullName>
    </recommendedName>
    <alternativeName>
        <fullName evidence="19">Nicotinamide nucleotide repair protein</fullName>
    </alternativeName>
    <domain>
        <recommendedName>
            <fullName evidence="19">ADP-dependent (S)-NAD(P)H-hydrate dehydratase</fullName>
            <ecNumber evidence="19">4.2.1.136</ecNumber>
        </recommendedName>
        <alternativeName>
            <fullName evidence="19">ADP-dependent NAD(P)HX dehydratase</fullName>
        </alternativeName>
    </domain>
    <domain>
        <recommendedName>
            <fullName evidence="19">NAD(P)H-hydrate epimerase</fullName>
            <ecNumber evidence="19">5.1.99.6</ecNumber>
        </recommendedName>
    </domain>
</protein>
<dbReference type="SUPFAM" id="SSF53613">
    <property type="entry name" value="Ribokinase-like"/>
    <property type="match status" value="1"/>
</dbReference>
<feature type="binding site" evidence="17">
    <location>
        <position position="325"/>
    </location>
    <ligand>
        <name>(6S)-NADPHX</name>
        <dbReference type="ChEBI" id="CHEBI:64076"/>
    </ligand>
</feature>
<evidence type="ECO:0000256" key="6">
    <source>
        <dbReference type="ARBA" id="ARBA00022741"/>
    </source>
</evidence>
<comment type="subunit">
    <text evidence="17">Homotetramer.</text>
</comment>
<dbReference type="InterPro" id="IPR004443">
    <property type="entry name" value="YjeF_N_dom"/>
</dbReference>
<dbReference type="Pfam" id="PF03853">
    <property type="entry name" value="YjeF_N"/>
    <property type="match status" value="1"/>
</dbReference>
<comment type="function">
    <text evidence="14 19">Bifunctional enzyme that catalyzes the epimerization of the S- and R-forms of NAD(P)HX and the dehydration of the S-form of NAD(P)HX at the expense of ADP, which is converted to AMP. This allows the repair of both epimers of NAD(P)HX, a damaged form of NAD(P)H that is a result of enzymatic or heat-dependent hydration.</text>
</comment>
<keyword evidence="10 17" id="KW-0520">NAD</keyword>
<dbReference type="GO" id="GO:0046496">
    <property type="term" value="P:nicotinamide nucleotide metabolic process"/>
    <property type="evidence" value="ECO:0007669"/>
    <property type="project" value="UniProtKB-UniRule"/>
</dbReference>
<comment type="cofactor">
    <cofactor evidence="18 19">
        <name>K(+)</name>
        <dbReference type="ChEBI" id="CHEBI:29103"/>
    </cofactor>
    <text evidence="18 19">Binds 1 potassium ion per subunit.</text>
</comment>
<feature type="domain" description="YjeF C-terminal" evidence="20">
    <location>
        <begin position="227"/>
        <end position="499"/>
    </location>
</feature>
<feature type="binding site" evidence="17">
    <location>
        <begin position="411"/>
        <end position="415"/>
    </location>
    <ligand>
        <name>AMP</name>
        <dbReference type="ChEBI" id="CHEBI:456215"/>
    </ligand>
</feature>
<reference evidence="22 23" key="1">
    <citation type="submission" date="2019-01" db="EMBL/GenBank/DDBJ databases">
        <title>Muriicola soli sp. nov., isolated from soil.</title>
        <authorList>
            <person name="Kang H.J."/>
            <person name="Kim S.B."/>
        </authorList>
    </citation>
    <scope>NUCLEOTIDE SEQUENCE [LARGE SCALE GENOMIC DNA]</scope>
    <source>
        <strain evidence="22 23">MMS17-SY002</strain>
    </source>
</reference>
<evidence type="ECO:0000256" key="1">
    <source>
        <dbReference type="ARBA" id="ARBA00000013"/>
    </source>
</evidence>
<evidence type="ECO:0000256" key="17">
    <source>
        <dbReference type="HAMAP-Rule" id="MF_01965"/>
    </source>
</evidence>
<dbReference type="GO" id="GO:0005524">
    <property type="term" value="F:ATP binding"/>
    <property type="evidence" value="ECO:0007669"/>
    <property type="project" value="UniProtKB-UniRule"/>
</dbReference>
<dbReference type="OrthoDB" id="9806925at2"/>
<feature type="binding site" evidence="18">
    <location>
        <position position="162"/>
    </location>
    <ligand>
        <name>K(+)</name>
        <dbReference type="ChEBI" id="CHEBI:29103"/>
    </ligand>
</feature>
<dbReference type="EC" id="5.1.99.6" evidence="19"/>
<accession>A0A411E7V3</accession>
<dbReference type="NCBIfam" id="TIGR00196">
    <property type="entry name" value="yjeF_cterm"/>
    <property type="match status" value="1"/>
</dbReference>
<dbReference type="PANTHER" id="PTHR12592:SF0">
    <property type="entry name" value="ATP-DEPENDENT (S)-NAD(P)H-HYDRATE DEHYDRATASE"/>
    <property type="match status" value="1"/>
</dbReference>
<evidence type="ECO:0000259" key="20">
    <source>
        <dbReference type="PROSITE" id="PS51383"/>
    </source>
</evidence>
<dbReference type="PROSITE" id="PS01050">
    <property type="entry name" value="YJEF_C_2"/>
    <property type="match status" value="1"/>
</dbReference>
<dbReference type="Gene3D" id="3.40.1190.20">
    <property type="match status" value="1"/>
</dbReference>
<evidence type="ECO:0000256" key="3">
    <source>
        <dbReference type="ARBA" id="ARBA00006001"/>
    </source>
</evidence>
<organism evidence="22 23">
    <name type="scientific">Muriicola soli</name>
    <dbReference type="NCBI Taxonomy" id="2507538"/>
    <lineage>
        <taxon>Bacteria</taxon>
        <taxon>Pseudomonadati</taxon>
        <taxon>Bacteroidota</taxon>
        <taxon>Flavobacteriia</taxon>
        <taxon>Flavobacteriales</taxon>
        <taxon>Flavobacteriaceae</taxon>
        <taxon>Muriicola</taxon>
    </lineage>
</organism>
<dbReference type="KEGG" id="mur:EQY75_04155"/>
<dbReference type="InterPro" id="IPR017953">
    <property type="entry name" value="Carbohydrate_kinase_pred_CS"/>
</dbReference>
<dbReference type="RefSeq" id="WP_129603134.1">
    <property type="nucleotide sequence ID" value="NZ_CP035544.1"/>
</dbReference>
<dbReference type="GO" id="GO:0052855">
    <property type="term" value="F:ADP-dependent NAD(P)H-hydrate dehydratase activity"/>
    <property type="evidence" value="ECO:0007669"/>
    <property type="project" value="UniProtKB-UniRule"/>
</dbReference>
<dbReference type="NCBIfam" id="TIGR00197">
    <property type="entry name" value="yjeF_nterm"/>
    <property type="match status" value="1"/>
</dbReference>
<dbReference type="SUPFAM" id="SSF64153">
    <property type="entry name" value="YjeF N-terminal domain-like"/>
    <property type="match status" value="1"/>
</dbReference>
<dbReference type="InterPro" id="IPR036652">
    <property type="entry name" value="YjeF_N_dom_sf"/>
</dbReference>
<evidence type="ECO:0000256" key="11">
    <source>
        <dbReference type="ARBA" id="ARBA00023235"/>
    </source>
</evidence>
<feature type="binding site" evidence="17">
    <location>
        <position position="440"/>
    </location>
    <ligand>
        <name>(6S)-NADPHX</name>
        <dbReference type="ChEBI" id="CHEBI:64076"/>
    </ligand>
</feature>
<keyword evidence="8 17" id="KW-0521">NADP</keyword>
<dbReference type="AlphaFoldDB" id="A0A411E7V3"/>
<evidence type="ECO:0000256" key="7">
    <source>
        <dbReference type="ARBA" id="ARBA00022840"/>
    </source>
</evidence>
<dbReference type="GO" id="GO:0052856">
    <property type="term" value="F:NAD(P)HX epimerase activity"/>
    <property type="evidence" value="ECO:0007669"/>
    <property type="project" value="UniProtKB-UniRule"/>
</dbReference>
<evidence type="ECO:0000256" key="18">
    <source>
        <dbReference type="HAMAP-Rule" id="MF_01966"/>
    </source>
</evidence>
<evidence type="ECO:0000256" key="12">
    <source>
        <dbReference type="ARBA" id="ARBA00023239"/>
    </source>
</evidence>
<dbReference type="GO" id="GO:0110051">
    <property type="term" value="P:metabolite repair"/>
    <property type="evidence" value="ECO:0007669"/>
    <property type="project" value="TreeGrafter"/>
</dbReference>
<dbReference type="Gene3D" id="3.40.50.10260">
    <property type="entry name" value="YjeF N-terminal domain"/>
    <property type="match status" value="1"/>
</dbReference>
<dbReference type="Pfam" id="PF01256">
    <property type="entry name" value="Carb_kinase"/>
    <property type="match status" value="1"/>
</dbReference>
<comment type="similarity">
    <text evidence="18">Belongs to the NnrE/AIBP family.</text>
</comment>
<feature type="binding site" evidence="18">
    <location>
        <begin position="58"/>
        <end position="62"/>
    </location>
    <ligand>
        <name>(6S)-NADPHX</name>
        <dbReference type="ChEBI" id="CHEBI:64076"/>
    </ligand>
</feature>
<gene>
    <name evidence="17" type="primary">nnrD</name>
    <name evidence="18" type="synonym">nnrE</name>
    <name evidence="22" type="ORF">EQY75_04155</name>
</gene>
<evidence type="ECO:0000256" key="10">
    <source>
        <dbReference type="ARBA" id="ARBA00023027"/>
    </source>
</evidence>
<dbReference type="PROSITE" id="PS51383">
    <property type="entry name" value="YJEF_C_3"/>
    <property type="match status" value="1"/>
</dbReference>
<feature type="binding site" evidence="18">
    <location>
        <begin position="130"/>
        <end position="136"/>
    </location>
    <ligand>
        <name>(6S)-NADPHX</name>
        <dbReference type="ChEBI" id="CHEBI:64076"/>
    </ligand>
</feature>
<proteinExistence type="inferred from homology"/>
<comment type="similarity">
    <text evidence="17">Belongs to the NnrD/CARKD family.</text>
</comment>
<dbReference type="PIRSF" id="PIRSF017184">
    <property type="entry name" value="Nnr"/>
    <property type="match status" value="1"/>
</dbReference>
<comment type="function">
    <text evidence="17">Catalyzes the dehydration of the S-form of NAD(P)HX at the expense of ADP, which is converted to AMP. Together with NAD(P)HX epimerase, which catalyzes the epimerization of the S- and R-forms, the enzyme allows the repair of both epimers of NAD(P)HX, a damaged form of NAD(P)H that is a result of enzymatic or heat-dependent hydration.</text>
</comment>